<protein>
    <submittedName>
        <fullName evidence="1">Phosphoribosylaminoimidazole carboxylase</fullName>
    </submittedName>
</protein>
<evidence type="ECO:0000313" key="2">
    <source>
        <dbReference type="Proteomes" id="UP000567885"/>
    </source>
</evidence>
<sequence length="399" mass="44811">MLSPHLVGRQITLCMSEKQHVKSVPFRPADPIKAEISAAFEVISYLSLSLDWEDAYDVINPFSEGLGYAFNSSWTFDLESRQIIVTKPNRAMYSAPLEPGFQRPLTWDDFRLLGADEGAAERVQTLPEPYWSPEMDISPRHKSLLGRMVNDFCHAWRHILKAQINKITFEKMTYAILCISSLQFGVDDRLGFEACKDSSERYVGGLDLPSWDSPKASLVQVGSTWFILAQQIAEGLEIVRDHVRGQPSLTNGVTMYAILSLSQITLCKIVHGELVWTKPEMLLGESASKAAMDMLIWASSATTRPRSTRIHCLPVEIQDTILHYATTSPVSGARLGCILGLGSPFTWIGKGGQKIKVQEVFRKRKENTPVESRITFGSVMSGLSYKRETLPLKKKKHYR</sequence>
<proteinExistence type="predicted"/>
<organism evidence="1 2">
    <name type="scientific">Fusarium heterosporum</name>
    <dbReference type="NCBI Taxonomy" id="42747"/>
    <lineage>
        <taxon>Eukaryota</taxon>
        <taxon>Fungi</taxon>
        <taxon>Dikarya</taxon>
        <taxon>Ascomycota</taxon>
        <taxon>Pezizomycotina</taxon>
        <taxon>Sordariomycetes</taxon>
        <taxon>Hypocreomycetidae</taxon>
        <taxon>Hypocreales</taxon>
        <taxon>Nectriaceae</taxon>
        <taxon>Fusarium</taxon>
        <taxon>Fusarium heterosporum species complex</taxon>
    </lineage>
</organism>
<dbReference type="Proteomes" id="UP000567885">
    <property type="component" value="Unassembled WGS sequence"/>
</dbReference>
<name>A0A8H5TL35_FUSHE</name>
<comment type="caution">
    <text evidence="1">The sequence shown here is derived from an EMBL/GenBank/DDBJ whole genome shotgun (WGS) entry which is preliminary data.</text>
</comment>
<dbReference type="OrthoDB" id="4934446at2759"/>
<dbReference type="AlphaFoldDB" id="A0A8H5TL35"/>
<reference evidence="1 2" key="1">
    <citation type="submission" date="2020-05" db="EMBL/GenBank/DDBJ databases">
        <title>Identification and distribution of gene clusters putatively required for synthesis of sphingolipid metabolism inhibitors in phylogenetically diverse species of the filamentous fungus Fusarium.</title>
        <authorList>
            <person name="Kim H.-S."/>
            <person name="Busman M."/>
            <person name="Brown D.W."/>
            <person name="Divon H."/>
            <person name="Uhlig S."/>
            <person name="Proctor R.H."/>
        </authorList>
    </citation>
    <scope>NUCLEOTIDE SEQUENCE [LARGE SCALE GENOMIC DNA]</scope>
    <source>
        <strain evidence="1 2">NRRL 20693</strain>
    </source>
</reference>
<keyword evidence="2" id="KW-1185">Reference proteome</keyword>
<evidence type="ECO:0000313" key="1">
    <source>
        <dbReference type="EMBL" id="KAF5671428.1"/>
    </source>
</evidence>
<gene>
    <name evidence="1" type="ORF">FHETE_4138</name>
</gene>
<dbReference type="EMBL" id="JAAGWQ010000067">
    <property type="protein sequence ID" value="KAF5671428.1"/>
    <property type="molecule type" value="Genomic_DNA"/>
</dbReference>
<accession>A0A8H5TL35</accession>